<proteinExistence type="predicted"/>
<dbReference type="EMBL" id="JACIJS010000005">
    <property type="protein sequence ID" value="MBB5515770.1"/>
    <property type="molecule type" value="Genomic_DNA"/>
</dbReference>
<protein>
    <submittedName>
        <fullName evidence="1">Uncharacterized protein</fullName>
    </submittedName>
</protein>
<keyword evidence="2" id="KW-1185">Reference proteome</keyword>
<name>A0A840WX64_9RHOB</name>
<accession>A0A840WX64</accession>
<gene>
    <name evidence="1" type="ORF">FHS89_001790</name>
</gene>
<reference evidence="1 2" key="1">
    <citation type="submission" date="2020-08" db="EMBL/GenBank/DDBJ databases">
        <title>Genomic Encyclopedia of Type Strains, Phase IV (KMG-IV): sequencing the most valuable type-strain genomes for metagenomic binning, comparative biology and taxonomic classification.</title>
        <authorList>
            <person name="Goeker M."/>
        </authorList>
    </citation>
    <scope>NUCLEOTIDE SEQUENCE [LARGE SCALE GENOMIC DNA]</scope>
    <source>
        <strain evidence="1 2">DSM 103377</strain>
    </source>
</reference>
<comment type="caution">
    <text evidence="1">The sequence shown here is derived from an EMBL/GenBank/DDBJ whole genome shotgun (WGS) entry which is preliminary data.</text>
</comment>
<dbReference type="AlphaFoldDB" id="A0A840WX64"/>
<evidence type="ECO:0000313" key="2">
    <source>
        <dbReference type="Proteomes" id="UP000553766"/>
    </source>
</evidence>
<evidence type="ECO:0000313" key="1">
    <source>
        <dbReference type="EMBL" id="MBB5515770.1"/>
    </source>
</evidence>
<sequence length="256" mass="27263">MSLTMMALRIAAVQALKAGGTLVGENVLDSQISAIDQTTNGQLRSDQQKPFIAVYTDAARAQDLSQTGLRTNGRVEIVFNCGVALTMAQTNKNTGAAEIIEGFPATDANFEAILDVLEVQIGRTLTDPDNAWSQVFAGFIKGYVSKDHVRSSSAAENVRLAAGQTKLTVDVFADPIQDQALSETGPWRRFLALLSDQDAAKAERFSALLGQPGASLYPAFERLMGMASSDARALKLYSFDGLPLDLSVTGVTLDGA</sequence>
<dbReference type="RefSeq" id="WP_184010792.1">
    <property type="nucleotide sequence ID" value="NZ_JACIJS010000005.1"/>
</dbReference>
<dbReference type="Proteomes" id="UP000553766">
    <property type="component" value="Unassembled WGS sequence"/>
</dbReference>
<organism evidence="1 2">
    <name type="scientific">Rubricella aquisinus</name>
    <dbReference type="NCBI Taxonomy" id="2028108"/>
    <lineage>
        <taxon>Bacteria</taxon>
        <taxon>Pseudomonadati</taxon>
        <taxon>Pseudomonadota</taxon>
        <taxon>Alphaproteobacteria</taxon>
        <taxon>Rhodobacterales</taxon>
        <taxon>Paracoccaceae</taxon>
        <taxon>Rubricella</taxon>
    </lineage>
</organism>